<evidence type="ECO:0000313" key="2">
    <source>
        <dbReference type="EMBL" id="TBU23083.1"/>
    </source>
</evidence>
<organism evidence="2">
    <name type="scientific">Dichomitus squalens</name>
    <dbReference type="NCBI Taxonomy" id="114155"/>
    <lineage>
        <taxon>Eukaryota</taxon>
        <taxon>Fungi</taxon>
        <taxon>Dikarya</taxon>
        <taxon>Basidiomycota</taxon>
        <taxon>Agaricomycotina</taxon>
        <taxon>Agaricomycetes</taxon>
        <taxon>Polyporales</taxon>
        <taxon>Polyporaceae</taxon>
        <taxon>Dichomitus</taxon>
    </lineage>
</organism>
<protein>
    <submittedName>
        <fullName evidence="2">Uncharacterized protein</fullName>
    </submittedName>
</protein>
<dbReference type="AlphaFoldDB" id="A0A4V2JYZ2"/>
<dbReference type="EMBL" id="ML143516">
    <property type="protein sequence ID" value="TBU23083.1"/>
    <property type="molecule type" value="Genomic_DNA"/>
</dbReference>
<accession>A0A4V2JYZ2</accession>
<dbReference type="Proteomes" id="UP000292957">
    <property type="component" value="Unassembled WGS sequence"/>
</dbReference>
<feature type="non-terminal residue" evidence="2">
    <location>
        <position position="54"/>
    </location>
</feature>
<gene>
    <name evidence="2" type="ORF">BD311DRAFT_606092</name>
</gene>
<name>A0A4V2JYZ2_9APHY</name>
<proteinExistence type="predicted"/>
<sequence>MGHPLEGRLASNHNHKGKPRFLAAHLSLLLRRPTNDTAGMPSSTSNVLRWIPRR</sequence>
<feature type="compositionally biased region" description="Polar residues" evidence="1">
    <location>
        <begin position="35"/>
        <end position="47"/>
    </location>
</feature>
<reference evidence="2" key="1">
    <citation type="submission" date="2019-01" db="EMBL/GenBank/DDBJ databases">
        <title>Draft genome sequences of three monokaryotic isolates of the white-rot basidiomycete fungus Dichomitus squalens.</title>
        <authorList>
            <consortium name="DOE Joint Genome Institute"/>
            <person name="Lopez S.C."/>
            <person name="Andreopoulos B."/>
            <person name="Pangilinan J."/>
            <person name="Lipzen A."/>
            <person name="Riley R."/>
            <person name="Ahrendt S."/>
            <person name="Ng V."/>
            <person name="Barry K."/>
            <person name="Daum C."/>
            <person name="Grigoriev I.V."/>
            <person name="Hilden K.S."/>
            <person name="Makela M.R."/>
            <person name="de Vries R.P."/>
        </authorList>
    </citation>
    <scope>NUCLEOTIDE SEQUENCE [LARGE SCALE GENOMIC DNA]</scope>
    <source>
        <strain evidence="2">OM18370.1</strain>
    </source>
</reference>
<feature type="region of interest" description="Disordered" evidence="1">
    <location>
        <begin position="33"/>
        <end position="54"/>
    </location>
</feature>
<evidence type="ECO:0000256" key="1">
    <source>
        <dbReference type="SAM" id="MobiDB-lite"/>
    </source>
</evidence>